<dbReference type="PROSITE" id="PS51034">
    <property type="entry name" value="ZP_2"/>
    <property type="match status" value="1"/>
</dbReference>
<dbReference type="Gene3D" id="2.60.40.4100">
    <property type="entry name" value="Zona pellucida, ZP-C domain"/>
    <property type="match status" value="1"/>
</dbReference>
<organism evidence="3">
    <name type="scientific">Oikopleura dioica</name>
    <name type="common">Tunicate</name>
    <dbReference type="NCBI Taxonomy" id="34765"/>
    <lineage>
        <taxon>Eukaryota</taxon>
        <taxon>Metazoa</taxon>
        <taxon>Chordata</taxon>
        <taxon>Tunicata</taxon>
        <taxon>Appendicularia</taxon>
        <taxon>Copelata</taxon>
        <taxon>Oikopleuridae</taxon>
        <taxon>Oikopleura</taxon>
    </lineage>
</organism>
<dbReference type="EMBL" id="FN654840">
    <property type="protein sequence ID" value="CBY36791.1"/>
    <property type="molecule type" value="Genomic_DNA"/>
</dbReference>
<dbReference type="InterPro" id="IPR042235">
    <property type="entry name" value="ZP-C_dom"/>
</dbReference>
<accession>E4YMT2</accession>
<dbReference type="AlphaFoldDB" id="E4YMT2"/>
<dbReference type="Proteomes" id="UP000011014">
    <property type="component" value="Unassembled WGS sequence"/>
</dbReference>
<evidence type="ECO:0000256" key="1">
    <source>
        <dbReference type="ARBA" id="ARBA00023157"/>
    </source>
</evidence>
<feature type="domain" description="ZP" evidence="2">
    <location>
        <begin position="21"/>
        <end position="276"/>
    </location>
</feature>
<evidence type="ECO:0000259" key="2">
    <source>
        <dbReference type="PROSITE" id="PS51034"/>
    </source>
</evidence>
<evidence type="ECO:0000313" key="3">
    <source>
        <dbReference type="EMBL" id="CBY36791.1"/>
    </source>
</evidence>
<protein>
    <recommendedName>
        <fullName evidence="2">ZP domain-containing protein</fullName>
    </recommendedName>
</protein>
<dbReference type="InterPro" id="IPR001507">
    <property type="entry name" value="ZP_dom"/>
</dbReference>
<keyword evidence="1" id="KW-1015">Disulfide bond</keyword>
<reference evidence="3" key="1">
    <citation type="journal article" date="2010" name="Science">
        <title>Plasticity of animal genome architecture unmasked by rapid evolution of a pelagic tunicate.</title>
        <authorList>
            <person name="Denoeud F."/>
            <person name="Henriet S."/>
            <person name="Mungpakdee S."/>
            <person name="Aury J.M."/>
            <person name="Da Silva C."/>
            <person name="Brinkmann H."/>
            <person name="Mikhaleva J."/>
            <person name="Olsen L.C."/>
            <person name="Jubin C."/>
            <person name="Canestro C."/>
            <person name="Bouquet J.M."/>
            <person name="Danks G."/>
            <person name="Poulain J."/>
            <person name="Campsteijn C."/>
            <person name="Adamski M."/>
            <person name="Cross I."/>
            <person name="Yadetie F."/>
            <person name="Muffato M."/>
            <person name="Louis A."/>
            <person name="Butcher S."/>
            <person name="Tsagkogeorga G."/>
            <person name="Konrad A."/>
            <person name="Singh S."/>
            <person name="Jensen M.F."/>
            <person name="Cong E.H."/>
            <person name="Eikeseth-Otteraa H."/>
            <person name="Noel B."/>
            <person name="Anthouard V."/>
            <person name="Porcel B.M."/>
            <person name="Kachouri-Lafond R."/>
            <person name="Nishino A."/>
            <person name="Ugolini M."/>
            <person name="Chourrout P."/>
            <person name="Nishida H."/>
            <person name="Aasland R."/>
            <person name="Huzurbazar S."/>
            <person name="Westhof E."/>
            <person name="Delsuc F."/>
            <person name="Lehrach H."/>
            <person name="Reinhardt R."/>
            <person name="Weissenbach J."/>
            <person name="Roy S.W."/>
            <person name="Artiguenave F."/>
            <person name="Postlethwait J.H."/>
            <person name="Manak J.R."/>
            <person name="Thompson E.M."/>
            <person name="Jaillon O."/>
            <person name="Du Pasquier L."/>
            <person name="Boudinot P."/>
            <person name="Liberles D.A."/>
            <person name="Volff J.N."/>
            <person name="Philippe H."/>
            <person name="Lenhard B."/>
            <person name="Roest Crollius H."/>
            <person name="Wincker P."/>
            <person name="Chourrout D."/>
        </authorList>
    </citation>
    <scope>NUCLEOTIDE SEQUENCE [LARGE SCALE GENOMIC DNA]</scope>
</reference>
<proteinExistence type="predicted"/>
<dbReference type="Pfam" id="PF00100">
    <property type="entry name" value="Zona_pellucida"/>
    <property type="match status" value="1"/>
</dbReference>
<sequence length="276" mass="29001">MKVLPSVLALAKSAEGCASISCSADSMEVKFSPEYFGIGDDSASLFPNAKFENGQYCLQCNLGDCDMTAASDAGGDINFSLELSLDSAASINVGDLELYNTARSASLSASCTYDSKVSVSSQDYDVVSAVADGELSAKGDLTSAFSLNLFSDQSRNTAIDGLAYIGARVWADIEWSADQDLVQFYVSDCSVNLGGARAVSAQIIKDNCYSNALGVTKTGPVHEYLQSKKAGFTFNSFSSDASVQSQEVKVTCDVKLCVNGEENCAIQSETCADADA</sequence>
<feature type="non-terminal residue" evidence="3">
    <location>
        <position position="276"/>
    </location>
</feature>
<name>E4YMT2_OIKDI</name>
<dbReference type="InterPro" id="IPR055355">
    <property type="entry name" value="ZP-C"/>
</dbReference>
<gene>
    <name evidence="3" type="ORF">GSOID_T00029827001</name>
</gene>